<dbReference type="InterPro" id="IPR043129">
    <property type="entry name" value="ATPase_NBD"/>
</dbReference>
<dbReference type="SUPFAM" id="SSF53067">
    <property type="entry name" value="Actin-like ATPase domain"/>
    <property type="match status" value="2"/>
</dbReference>
<reference evidence="2 3" key="1">
    <citation type="submission" date="2019-02" db="EMBL/GenBank/DDBJ databases">
        <title>Deep-cultivation of Planctomycetes and their phenomic and genomic characterization uncovers novel biology.</title>
        <authorList>
            <person name="Wiegand S."/>
            <person name="Jogler M."/>
            <person name="Boedeker C."/>
            <person name="Pinto D."/>
            <person name="Vollmers J."/>
            <person name="Rivas-Marin E."/>
            <person name="Kohn T."/>
            <person name="Peeters S.H."/>
            <person name="Heuer A."/>
            <person name="Rast P."/>
            <person name="Oberbeckmann S."/>
            <person name="Bunk B."/>
            <person name="Jeske O."/>
            <person name="Meyerdierks A."/>
            <person name="Storesund J.E."/>
            <person name="Kallscheuer N."/>
            <person name="Luecker S."/>
            <person name="Lage O.M."/>
            <person name="Pohl T."/>
            <person name="Merkel B.J."/>
            <person name="Hornburger P."/>
            <person name="Mueller R.-W."/>
            <person name="Bruemmer F."/>
            <person name="Labrenz M."/>
            <person name="Spormann A.M."/>
            <person name="Op Den Camp H."/>
            <person name="Overmann J."/>
            <person name="Amann R."/>
            <person name="Jetten M.S.M."/>
            <person name="Mascher T."/>
            <person name="Medema M.H."/>
            <person name="Devos D.P."/>
            <person name="Kaster A.-K."/>
            <person name="Ovreas L."/>
            <person name="Rohde M."/>
            <person name="Galperin M.Y."/>
            <person name="Jogler C."/>
        </authorList>
    </citation>
    <scope>NUCLEOTIDE SEQUENCE [LARGE SCALE GENOMIC DNA]</scope>
    <source>
        <strain evidence="2 3">Pla108</strain>
    </source>
</reference>
<dbReference type="AlphaFoldDB" id="A0A5C6A2I9"/>
<feature type="domain" description="ATPase BadF/BadG/BcrA/BcrD type" evidence="1">
    <location>
        <begin position="5"/>
        <end position="269"/>
    </location>
</feature>
<comment type="caution">
    <text evidence="2">The sequence shown here is derived from an EMBL/GenBank/DDBJ whole genome shotgun (WGS) entry which is preliminary data.</text>
</comment>
<organism evidence="2 3">
    <name type="scientific">Botrimarina colliarenosi</name>
    <dbReference type="NCBI Taxonomy" id="2528001"/>
    <lineage>
        <taxon>Bacteria</taxon>
        <taxon>Pseudomonadati</taxon>
        <taxon>Planctomycetota</taxon>
        <taxon>Planctomycetia</taxon>
        <taxon>Pirellulales</taxon>
        <taxon>Lacipirellulaceae</taxon>
        <taxon>Botrimarina</taxon>
    </lineage>
</organism>
<keyword evidence="2" id="KW-0418">Kinase</keyword>
<keyword evidence="2" id="KW-0808">Transferase</keyword>
<dbReference type="Pfam" id="PF01869">
    <property type="entry name" value="BcrAD_BadFG"/>
    <property type="match status" value="1"/>
</dbReference>
<gene>
    <name evidence="2" type="primary">gspK</name>
    <name evidence="2" type="ORF">Pla108_39520</name>
</gene>
<dbReference type="EC" id="2.7.1.8" evidence="2"/>
<dbReference type="InterPro" id="IPR052519">
    <property type="entry name" value="Euk-type_GlcNAc_Kinase"/>
</dbReference>
<dbReference type="EMBL" id="SJPR01000008">
    <property type="protein sequence ID" value="TWT93458.1"/>
    <property type="molecule type" value="Genomic_DNA"/>
</dbReference>
<protein>
    <submittedName>
        <fullName evidence="2">Glucosamine kinase GspK</fullName>
        <ecNumber evidence="2">2.7.1.8</ecNumber>
    </submittedName>
</protein>
<dbReference type="CDD" id="cd24007">
    <property type="entry name" value="ASKHA_NBD_eukNAGK-like"/>
    <property type="match status" value="1"/>
</dbReference>
<evidence type="ECO:0000313" key="3">
    <source>
        <dbReference type="Proteomes" id="UP000317421"/>
    </source>
</evidence>
<sequence>MKHVLGVDGGGAKTSARLLSVGPSGRLCLLGSGLAGGSNPLSVGWDAAQSAIGQAIAAATEQAGAAPDAAVLAIAGCASPSARERLDAWAQTQGFAPRLAVVPDTEPLLATVPAGESAIGLIAGTGTAALVRRTDGTTEVVGGWGYLIDDAGSGYAVGRDALRHVALRADRGEPADALTEALLLHAGVGSPPELKGALYGAADPRGWAARLAPMVLGLAASGDPIAIQIATENAAALAALARHTALRVGPDDRPRVRLAGGLAVGSPLYRSGVIEQLVAAGWAPSQVTLAGDAACACGQLAARLG</sequence>
<accession>A0A5C6A2I9</accession>
<name>A0A5C6A2I9_9BACT</name>
<dbReference type="PANTHER" id="PTHR43190">
    <property type="entry name" value="N-ACETYL-D-GLUCOSAMINE KINASE"/>
    <property type="match status" value="1"/>
</dbReference>
<dbReference type="Proteomes" id="UP000317421">
    <property type="component" value="Unassembled WGS sequence"/>
</dbReference>
<dbReference type="InterPro" id="IPR002731">
    <property type="entry name" value="ATPase_BadF"/>
</dbReference>
<dbReference type="GO" id="GO:0047931">
    <property type="term" value="F:glucosamine kinase activity"/>
    <property type="evidence" value="ECO:0007669"/>
    <property type="project" value="UniProtKB-EC"/>
</dbReference>
<evidence type="ECO:0000313" key="2">
    <source>
        <dbReference type="EMBL" id="TWT93458.1"/>
    </source>
</evidence>
<keyword evidence="3" id="KW-1185">Reference proteome</keyword>
<dbReference type="PANTHER" id="PTHR43190:SF3">
    <property type="entry name" value="N-ACETYL-D-GLUCOSAMINE KINASE"/>
    <property type="match status" value="1"/>
</dbReference>
<dbReference type="Gene3D" id="3.30.420.40">
    <property type="match status" value="2"/>
</dbReference>
<proteinExistence type="predicted"/>
<evidence type="ECO:0000259" key="1">
    <source>
        <dbReference type="Pfam" id="PF01869"/>
    </source>
</evidence>